<evidence type="ECO:0008006" key="8">
    <source>
        <dbReference type="Google" id="ProtNLM"/>
    </source>
</evidence>
<dbReference type="AlphaFoldDB" id="Z9JWA1"/>
<dbReference type="NCBIfam" id="NF037995">
    <property type="entry name" value="TRAP_S1"/>
    <property type="match status" value="1"/>
</dbReference>
<organism evidence="6 7">
    <name type="scientific">Brachybacterium phenoliresistens</name>
    <dbReference type="NCBI Taxonomy" id="396014"/>
    <lineage>
        <taxon>Bacteria</taxon>
        <taxon>Bacillati</taxon>
        <taxon>Actinomycetota</taxon>
        <taxon>Actinomycetes</taxon>
        <taxon>Micrococcales</taxon>
        <taxon>Dermabacteraceae</taxon>
        <taxon>Brachybacterium</taxon>
    </lineage>
</organism>
<dbReference type="RefSeq" id="WP_038370875.1">
    <property type="nucleotide sequence ID" value="NZ_KK069989.1"/>
</dbReference>
<sequence length="340" mass="36870">MMLSRRHALAGATALGAAALTATGCARRDATAGGGSDGGGGAQKLVLGHAGSDTDPRQAGSEQLKKLIEERTEGRLTVEIHGNSTLGSWEQMIEGLQLGTTHLVIESILSLEAYSELAAVETAPFLYETDEQFFGVWDGELGAEIKAALTEATGFELLGNMFRGARNLTANQEVATLDALQGLTVRTPSTQTMVETWQTLGARAEAMAWDEVYSALEQGVIDGQENPLDVAAFNALYEVQSHVMMTQHMYANYHFLMWGDTLAGFSEEDQTIIREAADEVGRTYTETTVTKLEEYRTTLEGEGMTFVELQDREAWVEKVQPIIDGLPEQVAAWVDQIKGG</sequence>
<dbReference type="HOGENOM" id="CLU_036176_1_1_11"/>
<dbReference type="InterPro" id="IPR006311">
    <property type="entry name" value="TAT_signal"/>
</dbReference>
<reference evidence="6 7" key="1">
    <citation type="submission" date="2014-02" db="EMBL/GenBank/DDBJ databases">
        <title>Genome sequence of Brachybacterium phenoliresistens strain W13A50.</title>
        <authorList>
            <person name="Wang X."/>
        </authorList>
    </citation>
    <scope>NUCLEOTIDE SEQUENCE [LARGE SCALE GENOMIC DNA]</scope>
    <source>
        <strain evidence="6 7">W13A50</strain>
    </source>
</reference>
<comment type="subcellular location">
    <subcellularLocation>
        <location evidence="1">Cell envelope</location>
    </subcellularLocation>
</comment>
<keyword evidence="3" id="KW-0813">Transport</keyword>
<dbReference type="PANTHER" id="PTHR33376:SF4">
    <property type="entry name" value="SIALIC ACID-BINDING PERIPLASMIC PROTEIN SIAP"/>
    <property type="match status" value="1"/>
</dbReference>
<dbReference type="eggNOG" id="COG1638">
    <property type="taxonomic scope" value="Bacteria"/>
</dbReference>
<dbReference type="GO" id="GO:0030288">
    <property type="term" value="C:outer membrane-bounded periplasmic space"/>
    <property type="evidence" value="ECO:0007669"/>
    <property type="project" value="InterPro"/>
</dbReference>
<evidence type="ECO:0000256" key="2">
    <source>
        <dbReference type="ARBA" id="ARBA00009023"/>
    </source>
</evidence>
<feature type="region of interest" description="Disordered" evidence="5">
    <location>
        <begin position="29"/>
        <end position="61"/>
    </location>
</feature>
<dbReference type="PANTHER" id="PTHR33376">
    <property type="match status" value="1"/>
</dbReference>
<comment type="caution">
    <text evidence="6">The sequence shown here is derived from an EMBL/GenBank/DDBJ whole genome shotgun (WGS) entry which is preliminary data.</text>
</comment>
<keyword evidence="4" id="KW-0732">Signal</keyword>
<evidence type="ECO:0000256" key="3">
    <source>
        <dbReference type="ARBA" id="ARBA00022448"/>
    </source>
</evidence>
<dbReference type="NCBIfam" id="TIGR00787">
    <property type="entry name" value="dctP"/>
    <property type="match status" value="1"/>
</dbReference>
<dbReference type="InterPro" id="IPR018389">
    <property type="entry name" value="DctP_fam"/>
</dbReference>
<evidence type="ECO:0000256" key="5">
    <source>
        <dbReference type="SAM" id="MobiDB-lite"/>
    </source>
</evidence>
<name>Z9JWA1_9MICO</name>
<dbReference type="GO" id="GO:0055085">
    <property type="term" value="P:transmembrane transport"/>
    <property type="evidence" value="ECO:0007669"/>
    <property type="project" value="InterPro"/>
</dbReference>
<dbReference type="EMBL" id="JDYK01000003">
    <property type="protein sequence ID" value="EWS82474.1"/>
    <property type="molecule type" value="Genomic_DNA"/>
</dbReference>
<evidence type="ECO:0000256" key="4">
    <source>
        <dbReference type="ARBA" id="ARBA00022729"/>
    </source>
</evidence>
<dbReference type="PIRSF" id="PIRSF006470">
    <property type="entry name" value="DctB"/>
    <property type="match status" value="1"/>
</dbReference>
<dbReference type="OrthoDB" id="9815946at2"/>
<evidence type="ECO:0000256" key="1">
    <source>
        <dbReference type="ARBA" id="ARBA00004196"/>
    </source>
</evidence>
<accession>Z9JWA1</accession>
<dbReference type="InterPro" id="IPR038404">
    <property type="entry name" value="TRAP_DctP_sf"/>
</dbReference>
<keyword evidence="7" id="KW-1185">Reference proteome</keyword>
<evidence type="ECO:0000313" key="6">
    <source>
        <dbReference type="EMBL" id="EWS82474.1"/>
    </source>
</evidence>
<dbReference type="InterPro" id="IPR004682">
    <property type="entry name" value="TRAP_DctP"/>
</dbReference>
<dbReference type="PROSITE" id="PS51257">
    <property type="entry name" value="PROKAR_LIPOPROTEIN"/>
    <property type="match status" value="1"/>
</dbReference>
<dbReference type="Pfam" id="PF03480">
    <property type="entry name" value="DctP"/>
    <property type="match status" value="1"/>
</dbReference>
<dbReference type="Proteomes" id="UP000023067">
    <property type="component" value="Unassembled WGS sequence"/>
</dbReference>
<gene>
    <name evidence="6" type="ORF">BF93_12020</name>
</gene>
<dbReference type="STRING" id="396014.BF93_12020"/>
<dbReference type="Gene3D" id="3.40.190.170">
    <property type="entry name" value="Bacterial extracellular solute-binding protein, family 7"/>
    <property type="match status" value="1"/>
</dbReference>
<dbReference type="CDD" id="cd13603">
    <property type="entry name" value="PBP2_TRAP_Siap_TeaA_like"/>
    <property type="match status" value="1"/>
</dbReference>
<dbReference type="PATRIC" id="fig|396014.3.peg.910"/>
<proteinExistence type="inferred from homology"/>
<protein>
    <recommendedName>
        <fullName evidence="8">C4-dicarboxylate ABC transporter substrate-binding protein</fullName>
    </recommendedName>
</protein>
<dbReference type="PROSITE" id="PS51318">
    <property type="entry name" value="TAT"/>
    <property type="match status" value="1"/>
</dbReference>
<feature type="compositionally biased region" description="Gly residues" evidence="5">
    <location>
        <begin position="32"/>
        <end position="42"/>
    </location>
</feature>
<comment type="similarity">
    <text evidence="2">Belongs to the bacterial solute-binding protein 7 family.</text>
</comment>
<evidence type="ECO:0000313" key="7">
    <source>
        <dbReference type="Proteomes" id="UP000023067"/>
    </source>
</evidence>